<organism evidence="9 10">
    <name type="scientific">Paraclostridium sordellii</name>
    <name type="common">Clostridium sordellii</name>
    <dbReference type="NCBI Taxonomy" id="1505"/>
    <lineage>
        <taxon>Bacteria</taxon>
        <taxon>Bacillati</taxon>
        <taxon>Bacillota</taxon>
        <taxon>Clostridia</taxon>
        <taxon>Peptostreptococcales</taxon>
        <taxon>Peptostreptococcaceae</taxon>
        <taxon>Paraclostridium</taxon>
    </lineage>
</organism>
<keyword evidence="7" id="KW-0443">Lipid metabolism</keyword>
<protein>
    <recommendedName>
        <fullName evidence="3 7">3-oxoacyl-[acyl-carrier-protein] reductase</fullName>
        <ecNumber evidence="3 7">1.1.1.100</ecNumber>
    </recommendedName>
</protein>
<dbReference type="EC" id="1.1.1.100" evidence="3 7"/>
<keyword evidence="7" id="KW-0275">Fatty acid biosynthesis</keyword>
<dbReference type="GeneID" id="97538496"/>
<dbReference type="SUPFAM" id="SSF51735">
    <property type="entry name" value="NAD(P)-binding Rossmann-fold domains"/>
    <property type="match status" value="1"/>
</dbReference>
<feature type="domain" description="Ketoreductase" evidence="8">
    <location>
        <begin position="7"/>
        <end position="187"/>
    </location>
</feature>
<dbReference type="Pfam" id="PF13561">
    <property type="entry name" value="adh_short_C2"/>
    <property type="match status" value="1"/>
</dbReference>
<dbReference type="NCBIfam" id="TIGR01830">
    <property type="entry name" value="3oxo_ACP_reduc"/>
    <property type="match status" value="1"/>
</dbReference>
<comment type="function">
    <text evidence="7">Catalyzes the NADPH-dependent reduction of beta-ketoacyl-ACP substrates to beta-hydroxyacyl-ACP products, the first reductive step in the elongation cycle of fatty acid biosynthesis.</text>
</comment>
<dbReference type="NCBIfam" id="NF004199">
    <property type="entry name" value="PRK05653.1-4"/>
    <property type="match status" value="1"/>
</dbReference>
<keyword evidence="5" id="KW-0753">Steroid metabolism</keyword>
<evidence type="ECO:0000256" key="2">
    <source>
        <dbReference type="ARBA" id="ARBA00006484"/>
    </source>
</evidence>
<evidence type="ECO:0000313" key="9">
    <source>
        <dbReference type="EMBL" id="CEJ74785.1"/>
    </source>
</evidence>
<evidence type="ECO:0000259" key="8">
    <source>
        <dbReference type="SMART" id="SM00822"/>
    </source>
</evidence>
<dbReference type="CDD" id="cd05333">
    <property type="entry name" value="BKR_SDR_c"/>
    <property type="match status" value="1"/>
</dbReference>
<evidence type="ECO:0000256" key="7">
    <source>
        <dbReference type="RuleBase" id="RU366074"/>
    </source>
</evidence>
<dbReference type="InterPro" id="IPR011284">
    <property type="entry name" value="3oxo_ACP_reduc"/>
</dbReference>
<dbReference type="PRINTS" id="PR00081">
    <property type="entry name" value="GDHRDH"/>
</dbReference>
<dbReference type="EMBL" id="LN679998">
    <property type="protein sequence ID" value="CEJ74785.1"/>
    <property type="molecule type" value="Genomic_DNA"/>
</dbReference>
<comment type="similarity">
    <text evidence="2 7">Belongs to the short-chain dehydrogenases/reductases (SDR) family.</text>
</comment>
<dbReference type="NCBIfam" id="NF005559">
    <property type="entry name" value="PRK07231.1"/>
    <property type="match status" value="1"/>
</dbReference>
<dbReference type="InterPro" id="IPR050259">
    <property type="entry name" value="SDR"/>
</dbReference>
<dbReference type="InterPro" id="IPR002347">
    <property type="entry name" value="SDR_fam"/>
</dbReference>
<comment type="catalytic activity">
    <reaction evidence="6 7">
        <text>a (3R)-hydroxyacyl-[ACP] + NADP(+) = a 3-oxoacyl-[ACP] + NADPH + H(+)</text>
        <dbReference type="Rhea" id="RHEA:17397"/>
        <dbReference type="Rhea" id="RHEA-COMP:9916"/>
        <dbReference type="Rhea" id="RHEA-COMP:9945"/>
        <dbReference type="ChEBI" id="CHEBI:15378"/>
        <dbReference type="ChEBI" id="CHEBI:57783"/>
        <dbReference type="ChEBI" id="CHEBI:58349"/>
        <dbReference type="ChEBI" id="CHEBI:78776"/>
        <dbReference type="ChEBI" id="CHEBI:78827"/>
        <dbReference type="EC" id="1.1.1.100"/>
    </reaction>
</comment>
<evidence type="ECO:0000256" key="3">
    <source>
        <dbReference type="ARBA" id="ARBA00012948"/>
    </source>
</evidence>
<dbReference type="PANTHER" id="PTHR42879:SF2">
    <property type="entry name" value="3-OXOACYL-[ACYL-CARRIER-PROTEIN] REDUCTASE FABG"/>
    <property type="match status" value="1"/>
</dbReference>
<dbReference type="Gene3D" id="3.40.50.720">
    <property type="entry name" value="NAD(P)-binding Rossmann-like Domain"/>
    <property type="match status" value="1"/>
</dbReference>
<dbReference type="Proteomes" id="UP000032811">
    <property type="component" value="Chromosome 1"/>
</dbReference>
<proteinExistence type="inferred from homology"/>
<evidence type="ECO:0000313" key="10">
    <source>
        <dbReference type="Proteomes" id="UP000032811"/>
    </source>
</evidence>
<keyword evidence="7" id="KW-0444">Lipid biosynthesis</keyword>
<dbReference type="InterPro" id="IPR036291">
    <property type="entry name" value="NAD(P)-bd_dom_sf"/>
</dbReference>
<dbReference type="PANTHER" id="PTHR42879">
    <property type="entry name" value="3-OXOACYL-(ACYL-CARRIER-PROTEIN) REDUCTASE"/>
    <property type="match status" value="1"/>
</dbReference>
<name>A0ABM9RRU8_PARSO</name>
<sequence>MMDLNGKVALITGGSRGIGKAIAIKLASYKANIVINYTSNKEHALKVKEEIESYGVKSIAIKCDVSKSDEVNNMIEEVVKEFGQIDILVNNAGITRDGLLMRMKEEDFDSVIDINLKGVFNCTKSATKYMMKKRYGKIINISSVVGLIGNAGQANYCASKAGVIGLTKSSARELASRNINVNAIAPGFIDTDMTSVLNENLKETMLKNIPQNRFGSPEDVANLVLFLASDMSSYITGQIINVDGGMVMQ</sequence>
<dbReference type="SMART" id="SM00822">
    <property type="entry name" value="PKS_KR"/>
    <property type="match status" value="1"/>
</dbReference>
<dbReference type="GO" id="GO:0004316">
    <property type="term" value="F:3-oxoacyl-[acyl-carrier-protein] reductase (NADPH) activity"/>
    <property type="evidence" value="ECO:0007669"/>
    <property type="project" value="UniProtKB-EC"/>
</dbReference>
<evidence type="ECO:0000256" key="4">
    <source>
        <dbReference type="ARBA" id="ARBA00023002"/>
    </source>
</evidence>
<dbReference type="RefSeq" id="WP_155485738.1">
    <property type="nucleotide sequence ID" value="NZ_CDNJ01000014.1"/>
</dbReference>
<gene>
    <name evidence="9" type="primary">fabG</name>
    <name evidence="9" type="ORF">ATCC9714_26731</name>
</gene>
<keyword evidence="7" id="KW-0276">Fatty acid metabolism</keyword>
<evidence type="ECO:0000256" key="5">
    <source>
        <dbReference type="ARBA" id="ARBA00023221"/>
    </source>
</evidence>
<comment type="pathway">
    <text evidence="1 7">Lipid metabolism; fatty acid biosynthesis.</text>
</comment>
<evidence type="ECO:0000256" key="6">
    <source>
        <dbReference type="ARBA" id="ARBA00048508"/>
    </source>
</evidence>
<keyword evidence="7" id="KW-0521">NADP</keyword>
<dbReference type="NCBIfam" id="NF009466">
    <property type="entry name" value="PRK12826.1-2"/>
    <property type="match status" value="1"/>
</dbReference>
<keyword evidence="4 7" id="KW-0560">Oxidoreductase</keyword>
<accession>A0ABM9RRU8</accession>
<dbReference type="NCBIfam" id="NF004198">
    <property type="entry name" value="PRK05653.1-3"/>
    <property type="match status" value="1"/>
</dbReference>
<keyword evidence="10" id="KW-1185">Reference proteome</keyword>
<reference evidence="9 10" key="1">
    <citation type="submission" date="2014-11" db="EMBL/GenBank/DDBJ databases">
        <authorList>
            <person name="Aslett M.A."/>
            <person name="De Silva N."/>
        </authorList>
    </citation>
    <scope>NUCLEOTIDE SEQUENCE [LARGE SCALE GENOMIC DNA]</scope>
    <source>
        <strain evidence="9 10">ATCC9714</strain>
    </source>
</reference>
<comment type="subunit">
    <text evidence="7">Homotetramer.</text>
</comment>
<dbReference type="InterPro" id="IPR057326">
    <property type="entry name" value="KR_dom"/>
</dbReference>
<dbReference type="PRINTS" id="PR00080">
    <property type="entry name" value="SDRFAMILY"/>
</dbReference>
<evidence type="ECO:0000256" key="1">
    <source>
        <dbReference type="ARBA" id="ARBA00005194"/>
    </source>
</evidence>